<evidence type="ECO:0000313" key="6">
    <source>
        <dbReference type="Proteomes" id="UP000261580"/>
    </source>
</evidence>
<dbReference type="AlphaFoldDB" id="A0A3Q4HAM6"/>
<keyword evidence="2" id="KW-0963">Cytoplasm</keyword>
<dbReference type="SMART" id="SM00228">
    <property type="entry name" value="PDZ"/>
    <property type="match status" value="1"/>
</dbReference>
<dbReference type="PROSITE" id="PS50106">
    <property type="entry name" value="PDZ"/>
    <property type="match status" value="1"/>
</dbReference>
<accession>A0A3Q4HAM6</accession>
<keyword evidence="6" id="KW-1185">Reference proteome</keyword>
<dbReference type="SUPFAM" id="SSF50156">
    <property type="entry name" value="PDZ domain-like"/>
    <property type="match status" value="1"/>
</dbReference>
<feature type="region of interest" description="Disordered" evidence="3">
    <location>
        <begin position="282"/>
        <end position="313"/>
    </location>
</feature>
<sequence>MHSIMNINGLQRQGSQESYILDNTPKKKSSLWYRASLRGSSDRHRHSTGSQPRVCKSKPAYSNSLVDYTDPQRTTIILEKQDNETFGFEIQTYGLQLKNSPAVEMCTFVCKVNEDSVAESAGLTAGDIIVTVNGVSIEGSSHQCVLDLIRKSTNCLKLETVCGNIVKQIELEKKMDALKVTEVADELPDTNFLSANWDFVVLSGNLNDSSLDLLIDSTAILSSPIRRLGRRFSSDSSYRSVMTDDSDQASVFGDVSSPCPSSAASTTDDNCFFSRDFPSQDSSSAHTSSSSNHHQPLGRSSSSSLAGSTSSLSPSWEETRISSLFGTLPRRGRRTSVRKHILKLIPGLQRSVEEEEMGTNTQ</sequence>
<evidence type="ECO:0000259" key="4">
    <source>
        <dbReference type="PROSITE" id="PS50106"/>
    </source>
</evidence>
<reference evidence="5" key="1">
    <citation type="submission" date="2025-08" db="UniProtKB">
        <authorList>
            <consortium name="Ensembl"/>
        </authorList>
    </citation>
    <scope>IDENTIFICATION</scope>
</reference>
<dbReference type="CDD" id="cd06713">
    <property type="entry name" value="PDZ_tamalin_CYTIP-like"/>
    <property type="match status" value="1"/>
</dbReference>
<protein>
    <submittedName>
        <fullName evidence="5">Cytohesin 1 interacting protein</fullName>
    </submittedName>
</protein>
<dbReference type="Bgee" id="ENSNBRG00000015483">
    <property type="expression patterns" value="Expressed in mesonephros and 2 other cell types or tissues"/>
</dbReference>
<evidence type="ECO:0000313" key="5">
    <source>
        <dbReference type="Ensembl" id="ENSNBRP00000020115.1"/>
    </source>
</evidence>
<dbReference type="Proteomes" id="UP000261580">
    <property type="component" value="Unassembled WGS sequence"/>
</dbReference>
<reference evidence="5" key="2">
    <citation type="submission" date="2025-09" db="UniProtKB">
        <authorList>
            <consortium name="Ensembl"/>
        </authorList>
    </citation>
    <scope>IDENTIFICATION</scope>
</reference>
<dbReference type="GO" id="GO:0005737">
    <property type="term" value="C:cytoplasm"/>
    <property type="evidence" value="ECO:0007669"/>
    <property type="project" value="UniProtKB-SubCell"/>
</dbReference>
<dbReference type="STRING" id="32507.ENSNBRP00000020115"/>
<dbReference type="InterPro" id="IPR052122">
    <property type="entry name" value="Intracell_Traff_Signaling_Reg"/>
</dbReference>
<organism evidence="5 6">
    <name type="scientific">Neolamprologus brichardi</name>
    <name type="common">Fairy cichlid</name>
    <name type="synonym">Lamprologus brichardi</name>
    <dbReference type="NCBI Taxonomy" id="32507"/>
    <lineage>
        <taxon>Eukaryota</taxon>
        <taxon>Metazoa</taxon>
        <taxon>Chordata</taxon>
        <taxon>Craniata</taxon>
        <taxon>Vertebrata</taxon>
        <taxon>Euteleostomi</taxon>
        <taxon>Actinopterygii</taxon>
        <taxon>Neopterygii</taxon>
        <taxon>Teleostei</taxon>
        <taxon>Neoteleostei</taxon>
        <taxon>Acanthomorphata</taxon>
        <taxon>Ovalentaria</taxon>
        <taxon>Cichlomorphae</taxon>
        <taxon>Cichliformes</taxon>
        <taxon>Cichlidae</taxon>
        <taxon>African cichlids</taxon>
        <taxon>Pseudocrenilabrinae</taxon>
        <taxon>Lamprologini</taxon>
        <taxon>Neolamprologus</taxon>
    </lineage>
</organism>
<dbReference type="Pfam" id="PF00595">
    <property type="entry name" value="PDZ"/>
    <property type="match status" value="1"/>
</dbReference>
<dbReference type="PANTHER" id="PTHR15963">
    <property type="entry name" value="GENERAL RECEPTOR FOR PHOSPHOINOSITIDES 1-ASSOCIATED SCAFFOLD PROTEIN-RELATED"/>
    <property type="match status" value="1"/>
</dbReference>
<dbReference type="Gene3D" id="2.30.42.10">
    <property type="match status" value="1"/>
</dbReference>
<dbReference type="PANTHER" id="PTHR15963:SF1">
    <property type="entry name" value="CYTOHESIN-INTERACTING PROTEIN"/>
    <property type="match status" value="1"/>
</dbReference>
<evidence type="ECO:0000256" key="1">
    <source>
        <dbReference type="ARBA" id="ARBA00004496"/>
    </source>
</evidence>
<proteinExistence type="predicted"/>
<name>A0A3Q4HAM6_NEOBR</name>
<dbReference type="Ensembl" id="ENSNBRT00000020650.1">
    <property type="protein sequence ID" value="ENSNBRP00000020115.1"/>
    <property type="gene ID" value="ENSNBRG00000015483.1"/>
</dbReference>
<feature type="domain" description="PDZ" evidence="4">
    <location>
        <begin position="75"/>
        <end position="164"/>
    </location>
</feature>
<dbReference type="GeneTree" id="ENSGT00530000063734"/>
<dbReference type="InterPro" id="IPR036034">
    <property type="entry name" value="PDZ_sf"/>
</dbReference>
<evidence type="ECO:0000256" key="2">
    <source>
        <dbReference type="ARBA" id="ARBA00022490"/>
    </source>
</evidence>
<dbReference type="OMA" id="SVRKHIF"/>
<dbReference type="InterPro" id="IPR001478">
    <property type="entry name" value="PDZ"/>
</dbReference>
<comment type="subcellular location">
    <subcellularLocation>
        <location evidence="1">Cytoplasm</location>
    </subcellularLocation>
</comment>
<evidence type="ECO:0000256" key="3">
    <source>
        <dbReference type="SAM" id="MobiDB-lite"/>
    </source>
</evidence>